<dbReference type="InterPro" id="IPR029044">
    <property type="entry name" value="Nucleotide-diphossugar_trans"/>
</dbReference>
<reference evidence="1 2" key="1">
    <citation type="submission" date="2019-10" db="EMBL/GenBank/DDBJ databases">
        <title>Description of Paenibacillus terrestris sp. nov.</title>
        <authorList>
            <person name="Carlier A."/>
            <person name="Qi S."/>
        </authorList>
    </citation>
    <scope>NUCLEOTIDE SEQUENCE [LARGE SCALE GENOMIC DNA]</scope>
    <source>
        <strain evidence="1 2">LMG 31458</strain>
    </source>
</reference>
<protein>
    <submittedName>
        <fullName evidence="1">Glycosyltransferase</fullName>
    </submittedName>
</protein>
<comment type="caution">
    <text evidence="1">The sequence shown here is derived from an EMBL/GenBank/DDBJ whole genome shotgun (WGS) entry which is preliminary data.</text>
</comment>
<gene>
    <name evidence="1" type="ORF">GC098_26195</name>
</gene>
<feature type="non-terminal residue" evidence="1">
    <location>
        <position position="1"/>
    </location>
</feature>
<proteinExistence type="predicted"/>
<accession>A0ABX1Y1U0</accession>
<organism evidence="1 2">
    <name type="scientific">Paenibacillus phytorum</name>
    <dbReference type="NCBI Taxonomy" id="2654977"/>
    <lineage>
        <taxon>Bacteria</taxon>
        <taxon>Bacillati</taxon>
        <taxon>Bacillota</taxon>
        <taxon>Bacilli</taxon>
        <taxon>Bacillales</taxon>
        <taxon>Paenibacillaceae</taxon>
        <taxon>Paenibacillus</taxon>
    </lineage>
</organism>
<evidence type="ECO:0000313" key="2">
    <source>
        <dbReference type="Proteomes" id="UP000616779"/>
    </source>
</evidence>
<dbReference type="Proteomes" id="UP000616779">
    <property type="component" value="Unassembled WGS sequence"/>
</dbReference>
<keyword evidence="2" id="KW-1185">Reference proteome</keyword>
<evidence type="ECO:0000313" key="1">
    <source>
        <dbReference type="EMBL" id="NOU74835.1"/>
    </source>
</evidence>
<name>A0ABX1Y1U0_9BACL</name>
<sequence>VVHGSDNKNFELIREHPSAPVILHDEDALGYAAGRVIGAKASQSDILLFLEGHIPIPAPKLLPFIQSIEKGADVALNNISPFIPDFHQRDPVSIMKEFVNEVMGRPDLMTNSMTNAPHALSRNAVENIGLVNLAKPPLAQAIAMHMHLKVTAPTSINFEQLRHHSSINHEQQSPAIQHMIGDHLEALSNIMSHRGTRLCFEDKLRRRHMA</sequence>
<dbReference type="SUPFAM" id="SSF53448">
    <property type="entry name" value="Nucleotide-diphospho-sugar transferases"/>
    <property type="match status" value="1"/>
</dbReference>
<dbReference type="EMBL" id="WHOA01000189">
    <property type="protein sequence ID" value="NOU74835.1"/>
    <property type="molecule type" value="Genomic_DNA"/>
</dbReference>